<keyword evidence="1" id="KW-0472">Membrane</keyword>
<dbReference type="EMBL" id="JABFDB010000006">
    <property type="protein sequence ID" value="NYZ20164.1"/>
    <property type="molecule type" value="Genomic_DNA"/>
</dbReference>
<dbReference type="Proteomes" id="UP000584642">
    <property type="component" value="Unassembled WGS sequence"/>
</dbReference>
<gene>
    <name evidence="2" type="ORF">HND93_10605</name>
</gene>
<proteinExistence type="predicted"/>
<evidence type="ECO:0000313" key="3">
    <source>
        <dbReference type="Proteomes" id="UP000584642"/>
    </source>
</evidence>
<protein>
    <submittedName>
        <fullName evidence="2">Uncharacterized protein</fullName>
    </submittedName>
</protein>
<comment type="caution">
    <text evidence="2">The sequence shown here is derived from an EMBL/GenBank/DDBJ whole genome shotgun (WGS) entry which is preliminary data.</text>
</comment>
<accession>A0ABX2TAW2</accession>
<keyword evidence="3" id="KW-1185">Reference proteome</keyword>
<evidence type="ECO:0000256" key="1">
    <source>
        <dbReference type="SAM" id="Phobius"/>
    </source>
</evidence>
<sequence length="97" mass="10393">MVVFRVLGILFLLAAAAALTNDLVAGGAGGFRLSALGELWFRLSPYTLDLSRAVTERYIWPALWDPVAVWVLLQPAVLVLGAVGLALMAVGMAGRRR</sequence>
<organism evidence="2 3">
    <name type="scientific">Azospirillum oleiclasticum</name>
    <dbReference type="NCBI Taxonomy" id="2735135"/>
    <lineage>
        <taxon>Bacteria</taxon>
        <taxon>Pseudomonadati</taxon>
        <taxon>Pseudomonadota</taxon>
        <taxon>Alphaproteobacteria</taxon>
        <taxon>Rhodospirillales</taxon>
        <taxon>Azospirillaceae</taxon>
        <taxon>Azospirillum</taxon>
    </lineage>
</organism>
<feature type="transmembrane region" description="Helical" evidence="1">
    <location>
        <begin position="67"/>
        <end position="90"/>
    </location>
</feature>
<name>A0ABX2TAW2_9PROT</name>
<keyword evidence="1" id="KW-0812">Transmembrane</keyword>
<reference evidence="2 3" key="1">
    <citation type="submission" date="2020-05" db="EMBL/GenBank/DDBJ databases">
        <title>Azospirillum oleiclasticum sp. nov, a nitrogen-fixing and heavy crude oil-emulsifying bacterium isolated from the crude oil of Yumen Oilfield.</title>
        <authorList>
            <person name="Wu D."/>
            <person name="Cai M."/>
            <person name="Zhang X."/>
        </authorList>
    </citation>
    <scope>NUCLEOTIDE SEQUENCE [LARGE SCALE GENOMIC DNA]</scope>
    <source>
        <strain evidence="2 3">ROY-1-1-2</strain>
    </source>
</reference>
<keyword evidence="1" id="KW-1133">Transmembrane helix</keyword>
<dbReference type="RefSeq" id="WP_180281933.1">
    <property type="nucleotide sequence ID" value="NZ_JABFDB010000006.1"/>
</dbReference>
<evidence type="ECO:0000313" key="2">
    <source>
        <dbReference type="EMBL" id="NYZ20164.1"/>
    </source>
</evidence>